<organism evidence="2 3">
    <name type="scientific">Cronartium quercuum f. sp. fusiforme G11</name>
    <dbReference type="NCBI Taxonomy" id="708437"/>
    <lineage>
        <taxon>Eukaryota</taxon>
        <taxon>Fungi</taxon>
        <taxon>Dikarya</taxon>
        <taxon>Basidiomycota</taxon>
        <taxon>Pucciniomycotina</taxon>
        <taxon>Pucciniomycetes</taxon>
        <taxon>Pucciniales</taxon>
        <taxon>Coleosporiaceae</taxon>
        <taxon>Cronartium</taxon>
    </lineage>
</organism>
<keyword evidence="1" id="KW-0472">Membrane</keyword>
<dbReference type="Proteomes" id="UP000886653">
    <property type="component" value="Unassembled WGS sequence"/>
</dbReference>
<dbReference type="AlphaFoldDB" id="A0A9P6TEM2"/>
<comment type="caution">
    <text evidence="2">The sequence shown here is derived from an EMBL/GenBank/DDBJ whole genome shotgun (WGS) entry which is preliminary data.</text>
</comment>
<keyword evidence="1" id="KW-1133">Transmembrane helix</keyword>
<evidence type="ECO:0000256" key="1">
    <source>
        <dbReference type="SAM" id="Phobius"/>
    </source>
</evidence>
<name>A0A9P6TEM2_9BASI</name>
<keyword evidence="1" id="KW-0812">Transmembrane</keyword>
<evidence type="ECO:0000313" key="3">
    <source>
        <dbReference type="Proteomes" id="UP000886653"/>
    </source>
</evidence>
<accession>A0A9P6TEM2</accession>
<keyword evidence="3" id="KW-1185">Reference proteome</keyword>
<protein>
    <submittedName>
        <fullName evidence="2">Uncharacterized protein</fullName>
    </submittedName>
</protein>
<dbReference type="EMBL" id="MU167232">
    <property type="protein sequence ID" value="KAG0148885.1"/>
    <property type="molecule type" value="Genomic_DNA"/>
</dbReference>
<feature type="transmembrane region" description="Helical" evidence="1">
    <location>
        <begin position="49"/>
        <end position="70"/>
    </location>
</feature>
<sequence>MRSGGATTLAQCRASLDFIKSAGRWSSEAFLVMLICDCLNGNSLFFHPVLMWVPALILIMGMVVFFRTCFF</sequence>
<gene>
    <name evidence="2" type="ORF">CROQUDRAFT_654239</name>
</gene>
<proteinExistence type="predicted"/>
<evidence type="ECO:0000313" key="2">
    <source>
        <dbReference type="EMBL" id="KAG0148885.1"/>
    </source>
</evidence>
<reference evidence="2" key="1">
    <citation type="submission" date="2013-11" db="EMBL/GenBank/DDBJ databases">
        <title>Genome sequence of the fusiform rust pathogen reveals effectors for host alternation and coevolution with pine.</title>
        <authorList>
            <consortium name="DOE Joint Genome Institute"/>
            <person name="Smith K."/>
            <person name="Pendleton A."/>
            <person name="Kubisiak T."/>
            <person name="Anderson C."/>
            <person name="Salamov A."/>
            <person name="Aerts A."/>
            <person name="Riley R."/>
            <person name="Clum A."/>
            <person name="Lindquist E."/>
            <person name="Ence D."/>
            <person name="Campbell M."/>
            <person name="Kronenberg Z."/>
            <person name="Feau N."/>
            <person name="Dhillon B."/>
            <person name="Hamelin R."/>
            <person name="Burleigh J."/>
            <person name="Smith J."/>
            <person name="Yandell M."/>
            <person name="Nelson C."/>
            <person name="Grigoriev I."/>
            <person name="Davis J."/>
        </authorList>
    </citation>
    <scope>NUCLEOTIDE SEQUENCE</scope>
    <source>
        <strain evidence="2">G11</strain>
    </source>
</reference>